<organism evidence="1 2">
    <name type="scientific">Rhabditophanes sp. KR3021</name>
    <dbReference type="NCBI Taxonomy" id="114890"/>
    <lineage>
        <taxon>Eukaryota</taxon>
        <taxon>Metazoa</taxon>
        <taxon>Ecdysozoa</taxon>
        <taxon>Nematoda</taxon>
        <taxon>Chromadorea</taxon>
        <taxon>Rhabditida</taxon>
        <taxon>Tylenchina</taxon>
        <taxon>Panagrolaimomorpha</taxon>
        <taxon>Strongyloidoidea</taxon>
        <taxon>Alloionematidae</taxon>
        <taxon>Rhabditophanes</taxon>
    </lineage>
</organism>
<reference evidence="2" key="1">
    <citation type="submission" date="2016-11" db="UniProtKB">
        <authorList>
            <consortium name="WormBaseParasite"/>
        </authorList>
    </citation>
    <scope>IDENTIFICATION</scope>
    <source>
        <strain evidence="2">KR3021</strain>
    </source>
</reference>
<protein>
    <submittedName>
        <fullName evidence="2">Metastasis-associated protein MTA3</fullName>
    </submittedName>
</protein>
<evidence type="ECO:0000313" key="1">
    <source>
        <dbReference type="Proteomes" id="UP000095286"/>
    </source>
</evidence>
<evidence type="ECO:0000313" key="2">
    <source>
        <dbReference type="WBParaSite" id="RSKR_0000661000.1"/>
    </source>
</evidence>
<sequence>MTQMAQNMYRVGDYVYFETGTGAPLQIRRIDELNKFPTGNVEAKVSCFYRRRDVPAALLKIADKAERRKEHEDVKNALEQQPPTTSNGADQITTPLTQAPLLNGDVKVEGEESRDEDTNIEQGTIKQKSPQPQIKEDVKEKTPPPSTTAPQDDDTIGYAGLPAGAEKLSPTEIHLLRCRELFLSRIVETLPATHIRGKCQVTLLSEVESPSDYLDREDAFFYSLVFDPNNMTLLADKGSVRHGEKYQVKVEEWTGPIEYVPDAVLPNGGSESGEGTTKKEVPLTDRETLVFHPYHHLEDKDIDQFLIISKAVGTFARALDATSSAKIPSVHMTAASASRDVTLLHAMALLHQADYDIGKAVKFLVPPPSRDAYPIIADKATGNNTMSLGGPILCRDQMEEWSPYEANLFEEGMDKLGKDFREIRQVCVPWKSMRDIIEYYYMWKTTNRYVEIKKSKSAEKDHKLKQVYIPNYNKPSPQLASPAGTVLAKGANKCESCEKDEAGQWYNWGPTYLCFKVCGECWNVWKKCGGLKIKHPNELFDLDKKVETNRTNFDFNSIFPSVGATPAISSGYGLVNIKNGINILPGKGGQSQIIAQLPPPTFLDVKPMNGNSESQSKRASFFWQTDVIYKLARKIVPKDLFDMKKLSRNPFRGVDFEPALIFARDAYKKNPGEVSVIVTKWKGGSNITQNDMERMIVKRGIKRSADEDPSPPVKRPHLA</sequence>
<accession>A0AC35U1K0</accession>
<proteinExistence type="predicted"/>
<dbReference type="Proteomes" id="UP000095286">
    <property type="component" value="Unplaced"/>
</dbReference>
<name>A0AC35U1K0_9BILA</name>
<dbReference type="WBParaSite" id="RSKR_0000661000.1">
    <property type="protein sequence ID" value="RSKR_0000661000.1"/>
    <property type="gene ID" value="RSKR_0000661000"/>
</dbReference>